<dbReference type="PANTHER" id="PTHR11360:SF284">
    <property type="entry name" value="EG:103B4.3 PROTEIN-RELATED"/>
    <property type="match status" value="1"/>
</dbReference>
<dbReference type="InterPro" id="IPR050327">
    <property type="entry name" value="Proton-linked_MCT"/>
</dbReference>
<protein>
    <recommendedName>
        <fullName evidence="4">Monocarboxylate transporter</fullName>
    </recommendedName>
</protein>
<dbReference type="EMBL" id="CAJOBD010009420">
    <property type="protein sequence ID" value="CAF4134817.1"/>
    <property type="molecule type" value="Genomic_DNA"/>
</dbReference>
<gene>
    <name evidence="2" type="ORF">JBS370_LOCUS33223</name>
</gene>
<sequence length="200" mass="21863">ANVFSMMGYFTPYVFLPKYASIERGIPESRTVFLVSVIGVSNTICRFASGWITKIPSMSPLLVNNVGLMIGGGLTLLVPLCQTYSHFMVYCFIWGAFAAFHMSLSPIIVCQIVGLELYSSALSLILMFRGVATLAAPPILGATRDITGSFATAFIISGFAFIISSLMHFSLNWMDRSNKVEIDETNKAKEFQENSVEAGV</sequence>
<dbReference type="GO" id="GO:0008028">
    <property type="term" value="F:monocarboxylic acid transmembrane transporter activity"/>
    <property type="evidence" value="ECO:0007669"/>
    <property type="project" value="TreeGrafter"/>
</dbReference>
<evidence type="ECO:0000313" key="3">
    <source>
        <dbReference type="Proteomes" id="UP000663836"/>
    </source>
</evidence>
<feature type="transmembrane region" description="Helical" evidence="1">
    <location>
        <begin position="146"/>
        <end position="169"/>
    </location>
</feature>
<dbReference type="Proteomes" id="UP000663836">
    <property type="component" value="Unassembled WGS sequence"/>
</dbReference>
<proteinExistence type="predicted"/>
<dbReference type="AlphaFoldDB" id="A0A819XBE5"/>
<evidence type="ECO:0000313" key="2">
    <source>
        <dbReference type="EMBL" id="CAF4134817.1"/>
    </source>
</evidence>
<dbReference type="Pfam" id="PF07690">
    <property type="entry name" value="MFS_1"/>
    <property type="match status" value="1"/>
</dbReference>
<keyword evidence="1" id="KW-0812">Transmembrane</keyword>
<dbReference type="InterPro" id="IPR036259">
    <property type="entry name" value="MFS_trans_sf"/>
</dbReference>
<evidence type="ECO:0000256" key="1">
    <source>
        <dbReference type="SAM" id="Phobius"/>
    </source>
</evidence>
<dbReference type="PANTHER" id="PTHR11360">
    <property type="entry name" value="MONOCARBOXYLATE TRANSPORTER"/>
    <property type="match status" value="1"/>
</dbReference>
<feature type="non-terminal residue" evidence="2">
    <location>
        <position position="1"/>
    </location>
</feature>
<name>A0A819XBE5_9BILA</name>
<dbReference type="SUPFAM" id="SSF103473">
    <property type="entry name" value="MFS general substrate transporter"/>
    <property type="match status" value="1"/>
</dbReference>
<feature type="transmembrane region" description="Helical" evidence="1">
    <location>
        <begin position="121"/>
        <end position="140"/>
    </location>
</feature>
<evidence type="ECO:0008006" key="4">
    <source>
        <dbReference type="Google" id="ProtNLM"/>
    </source>
</evidence>
<dbReference type="InterPro" id="IPR011701">
    <property type="entry name" value="MFS"/>
</dbReference>
<reference evidence="2" key="1">
    <citation type="submission" date="2021-02" db="EMBL/GenBank/DDBJ databases">
        <authorList>
            <person name="Nowell W R."/>
        </authorList>
    </citation>
    <scope>NUCLEOTIDE SEQUENCE</scope>
</reference>
<accession>A0A819XBE5</accession>
<feature type="transmembrane region" description="Helical" evidence="1">
    <location>
        <begin position="87"/>
        <end position="109"/>
    </location>
</feature>
<feature type="transmembrane region" description="Helical" evidence="1">
    <location>
        <begin position="61"/>
        <end position="81"/>
    </location>
</feature>
<keyword evidence="1" id="KW-1133">Transmembrane helix</keyword>
<organism evidence="2 3">
    <name type="scientific">Rotaria sordida</name>
    <dbReference type="NCBI Taxonomy" id="392033"/>
    <lineage>
        <taxon>Eukaryota</taxon>
        <taxon>Metazoa</taxon>
        <taxon>Spiralia</taxon>
        <taxon>Gnathifera</taxon>
        <taxon>Rotifera</taxon>
        <taxon>Eurotatoria</taxon>
        <taxon>Bdelloidea</taxon>
        <taxon>Philodinida</taxon>
        <taxon>Philodinidae</taxon>
        <taxon>Rotaria</taxon>
    </lineage>
</organism>
<dbReference type="Gene3D" id="1.20.1250.20">
    <property type="entry name" value="MFS general substrate transporter like domains"/>
    <property type="match status" value="1"/>
</dbReference>
<comment type="caution">
    <text evidence="2">The sequence shown here is derived from an EMBL/GenBank/DDBJ whole genome shotgun (WGS) entry which is preliminary data.</text>
</comment>
<keyword evidence="1" id="KW-0472">Membrane</keyword>